<comment type="subcellular location">
    <subcellularLocation>
        <location evidence="1">Nucleus</location>
    </subcellularLocation>
</comment>
<evidence type="ECO:0000256" key="5">
    <source>
        <dbReference type="SAM" id="MobiDB-lite"/>
    </source>
</evidence>
<gene>
    <name evidence="6" type="primary">Piso0_002763</name>
    <name evidence="6" type="ORF">GNLVRS01_PISO0J19039g</name>
</gene>
<dbReference type="PANTHER" id="PTHR13026:SF0">
    <property type="entry name" value="RIBOSOMAL RNA PROCESSING 1B"/>
    <property type="match status" value="1"/>
</dbReference>
<dbReference type="Pfam" id="PF05997">
    <property type="entry name" value="Nop52"/>
    <property type="match status" value="1"/>
</dbReference>
<feature type="region of interest" description="Disordered" evidence="5">
    <location>
        <begin position="178"/>
        <end position="209"/>
    </location>
</feature>
<keyword evidence="4" id="KW-0539">Nucleus</keyword>
<dbReference type="GO" id="GO:0006364">
    <property type="term" value="P:rRNA processing"/>
    <property type="evidence" value="ECO:0007669"/>
    <property type="project" value="UniProtKB-KW"/>
</dbReference>
<reference evidence="6 7" key="1">
    <citation type="journal article" date="2012" name="G3 (Bethesda)">
        <title>Pichia sorbitophila, an interspecies yeast hybrid reveals early steps of genome resolution following polyploidization.</title>
        <authorList>
            <person name="Leh Louis V."/>
            <person name="Despons L."/>
            <person name="Friedrich A."/>
            <person name="Martin T."/>
            <person name="Durrens P."/>
            <person name="Casaregola S."/>
            <person name="Neuveglise C."/>
            <person name="Fairhead C."/>
            <person name="Marck C."/>
            <person name="Cruz J.A."/>
            <person name="Straub M.L."/>
            <person name="Kugler V."/>
            <person name="Sacerdot C."/>
            <person name="Uzunov Z."/>
            <person name="Thierry A."/>
            <person name="Weiss S."/>
            <person name="Bleykasten C."/>
            <person name="De Montigny J."/>
            <person name="Jacques N."/>
            <person name="Jung P."/>
            <person name="Lemaire M."/>
            <person name="Mallet S."/>
            <person name="Morel G."/>
            <person name="Richard G.F."/>
            <person name="Sarkar A."/>
            <person name="Savel G."/>
            <person name="Schacherer J."/>
            <person name="Seret M.L."/>
            <person name="Talla E."/>
            <person name="Samson G."/>
            <person name="Jubin C."/>
            <person name="Poulain J."/>
            <person name="Vacherie B."/>
            <person name="Barbe V."/>
            <person name="Pelletier E."/>
            <person name="Sherman D.J."/>
            <person name="Westhof E."/>
            <person name="Weissenbach J."/>
            <person name="Baret P.V."/>
            <person name="Wincker P."/>
            <person name="Gaillardin C."/>
            <person name="Dujon B."/>
            <person name="Souciet J.L."/>
        </authorList>
    </citation>
    <scope>NUCLEOTIDE SEQUENCE [LARGE SCALE GENOMIC DNA]</scope>
    <source>
        <strain evidence="7">ATCC MYA-4447 / BCRC 22081 / CBS 7064 / NBRC 10061 / NRRL Y-12695</strain>
    </source>
</reference>
<organism evidence="6 7">
    <name type="scientific">Pichia sorbitophila (strain ATCC MYA-4447 / BCRC 22081 / CBS 7064 / NBRC 10061 / NRRL Y-12695)</name>
    <name type="common">Hybrid yeast</name>
    <dbReference type="NCBI Taxonomy" id="559304"/>
    <lineage>
        <taxon>Eukaryota</taxon>
        <taxon>Fungi</taxon>
        <taxon>Dikarya</taxon>
        <taxon>Ascomycota</taxon>
        <taxon>Saccharomycotina</taxon>
        <taxon>Pichiomycetes</taxon>
        <taxon>Debaryomycetaceae</taxon>
        <taxon>Millerozyma</taxon>
    </lineage>
</organism>
<dbReference type="EMBL" id="FO082050">
    <property type="protein sequence ID" value="CCE82990.1"/>
    <property type="molecule type" value="Genomic_DNA"/>
</dbReference>
<dbReference type="STRING" id="559304.G8YDF9"/>
<comment type="similarity">
    <text evidence="2">Belongs to the RRP1 family.</text>
</comment>
<sequence>MGESSKFVKLLASNDRKTREAALDLLKKYLSSKSSAQLNLEELKKLWKGLYFSMWFCDRARPQERLADNLGALFSETIPLNRFADFIEAFWTVVIREWPSIDQWRIDKFYLLIRRVVRHSFIRLNTEKWKSKTVDEFLSVYEKSVLSGDQKVSVALPYHLCDIYLDELERVMFNKTEESAEDDADHMEEEEQDENAENGSKDKQKRREVMEQVPLSKLIEPFVKLSKNAKLKTLREKCKNEVLDDSRLKEWGIMEESESEEEEEWTGFN</sequence>
<evidence type="ECO:0000313" key="6">
    <source>
        <dbReference type="EMBL" id="CCE82990.1"/>
    </source>
</evidence>
<dbReference type="GO" id="GO:0005634">
    <property type="term" value="C:nucleus"/>
    <property type="evidence" value="ECO:0007669"/>
    <property type="project" value="UniProtKB-SubCell"/>
</dbReference>
<dbReference type="InParanoid" id="G8YDF9"/>
<evidence type="ECO:0000256" key="4">
    <source>
        <dbReference type="ARBA" id="ARBA00023242"/>
    </source>
</evidence>
<feature type="compositionally biased region" description="Acidic residues" evidence="5">
    <location>
        <begin position="179"/>
        <end position="196"/>
    </location>
</feature>
<dbReference type="Proteomes" id="UP000005222">
    <property type="component" value="Chromosome J"/>
</dbReference>
<evidence type="ECO:0000313" key="7">
    <source>
        <dbReference type="Proteomes" id="UP000005222"/>
    </source>
</evidence>
<feature type="compositionally biased region" description="Basic and acidic residues" evidence="5">
    <location>
        <begin position="199"/>
        <end position="209"/>
    </location>
</feature>
<dbReference type="PANTHER" id="PTHR13026">
    <property type="entry name" value="NNP-1 PROTEIN NOVEL NUCLEAR PROTEIN 1 NOP52"/>
    <property type="match status" value="1"/>
</dbReference>
<dbReference type="eggNOG" id="KOG3911">
    <property type="taxonomic scope" value="Eukaryota"/>
</dbReference>
<evidence type="ECO:0000256" key="3">
    <source>
        <dbReference type="ARBA" id="ARBA00022552"/>
    </source>
</evidence>
<keyword evidence="3" id="KW-0698">rRNA processing</keyword>
<protein>
    <submittedName>
        <fullName evidence="6">Piso0_002763 protein</fullName>
    </submittedName>
</protein>
<evidence type="ECO:0000256" key="1">
    <source>
        <dbReference type="ARBA" id="ARBA00004123"/>
    </source>
</evidence>
<keyword evidence="7" id="KW-1185">Reference proteome</keyword>
<name>G8YDF9_PICSO</name>
<dbReference type="HOGENOM" id="CLU_022876_0_2_1"/>
<accession>G8YDF9</accession>
<proteinExistence type="inferred from homology"/>
<evidence type="ECO:0000256" key="2">
    <source>
        <dbReference type="ARBA" id="ARBA00006374"/>
    </source>
</evidence>
<dbReference type="AlphaFoldDB" id="G8YDF9"/>
<dbReference type="OrthoDB" id="2019504at2759"/>
<dbReference type="GO" id="GO:0030688">
    <property type="term" value="C:preribosome, small subunit precursor"/>
    <property type="evidence" value="ECO:0007669"/>
    <property type="project" value="InterPro"/>
</dbReference>
<dbReference type="OMA" id="KAHEMEM"/>
<dbReference type="FunCoup" id="G8YDF9">
    <property type="interactions" value="707"/>
</dbReference>
<dbReference type="InterPro" id="IPR010301">
    <property type="entry name" value="RRP1"/>
</dbReference>